<proteinExistence type="predicted"/>
<reference evidence="1" key="1">
    <citation type="journal article" date="2014" name="Front. Microbiol.">
        <title>High frequency of phylogenetically diverse reductive dehalogenase-homologous genes in deep subseafloor sedimentary metagenomes.</title>
        <authorList>
            <person name="Kawai M."/>
            <person name="Futagami T."/>
            <person name="Toyoda A."/>
            <person name="Takaki Y."/>
            <person name="Nishi S."/>
            <person name="Hori S."/>
            <person name="Arai W."/>
            <person name="Tsubouchi T."/>
            <person name="Morono Y."/>
            <person name="Uchiyama I."/>
            <person name="Ito T."/>
            <person name="Fujiyama A."/>
            <person name="Inagaki F."/>
            <person name="Takami H."/>
        </authorList>
    </citation>
    <scope>NUCLEOTIDE SEQUENCE</scope>
    <source>
        <strain evidence="1">Expedition CK06-06</strain>
    </source>
</reference>
<sequence length="91" mass="9624">MPRGNPDGALVVLGGAALAALIVAILAARPARAAPEDETGQKLDYLADLAEAQVQQLQRLVEIGEGLTMPELVLPPDVTLTLKFPEKWPLS</sequence>
<name>X1W344_9ZZZZ</name>
<protein>
    <submittedName>
        <fullName evidence="1">Uncharacterized protein</fullName>
    </submittedName>
</protein>
<dbReference type="AlphaFoldDB" id="X1W344"/>
<comment type="caution">
    <text evidence="1">The sequence shown here is derived from an EMBL/GenBank/DDBJ whole genome shotgun (WGS) entry which is preliminary data.</text>
</comment>
<gene>
    <name evidence="1" type="ORF">S12H4_56218</name>
</gene>
<dbReference type="EMBL" id="BARW01036169">
    <property type="protein sequence ID" value="GAJ24810.1"/>
    <property type="molecule type" value="Genomic_DNA"/>
</dbReference>
<evidence type="ECO:0000313" key="1">
    <source>
        <dbReference type="EMBL" id="GAJ24810.1"/>
    </source>
</evidence>
<organism evidence="1">
    <name type="scientific">marine sediment metagenome</name>
    <dbReference type="NCBI Taxonomy" id="412755"/>
    <lineage>
        <taxon>unclassified sequences</taxon>
        <taxon>metagenomes</taxon>
        <taxon>ecological metagenomes</taxon>
    </lineage>
</organism>
<accession>X1W344</accession>